<gene>
    <name evidence="2" type="ORF">M0R45_018300</name>
</gene>
<evidence type="ECO:0000256" key="1">
    <source>
        <dbReference type="SAM" id="MobiDB-lite"/>
    </source>
</evidence>
<organism evidence="2 3">
    <name type="scientific">Rubus argutus</name>
    <name type="common">Southern blackberry</name>
    <dbReference type="NCBI Taxonomy" id="59490"/>
    <lineage>
        <taxon>Eukaryota</taxon>
        <taxon>Viridiplantae</taxon>
        <taxon>Streptophyta</taxon>
        <taxon>Embryophyta</taxon>
        <taxon>Tracheophyta</taxon>
        <taxon>Spermatophyta</taxon>
        <taxon>Magnoliopsida</taxon>
        <taxon>eudicotyledons</taxon>
        <taxon>Gunneridae</taxon>
        <taxon>Pentapetalae</taxon>
        <taxon>rosids</taxon>
        <taxon>fabids</taxon>
        <taxon>Rosales</taxon>
        <taxon>Rosaceae</taxon>
        <taxon>Rosoideae</taxon>
        <taxon>Rosoideae incertae sedis</taxon>
        <taxon>Rubus</taxon>
    </lineage>
</organism>
<proteinExistence type="predicted"/>
<feature type="compositionally biased region" description="Polar residues" evidence="1">
    <location>
        <begin position="1"/>
        <end position="15"/>
    </location>
</feature>
<comment type="caution">
    <text evidence="2">The sequence shown here is derived from an EMBL/GenBank/DDBJ whole genome shotgun (WGS) entry which is preliminary data.</text>
</comment>
<protein>
    <submittedName>
        <fullName evidence="2">Uncharacterized protein</fullName>
    </submittedName>
</protein>
<dbReference type="EMBL" id="JBEDUW010000004">
    <property type="protein sequence ID" value="KAK9931000.1"/>
    <property type="molecule type" value="Genomic_DNA"/>
</dbReference>
<reference evidence="2 3" key="1">
    <citation type="journal article" date="2023" name="G3 (Bethesda)">
        <title>A chromosome-length genome assembly and annotation of blackberry (Rubus argutus, cv. 'Hillquist').</title>
        <authorList>
            <person name="Bruna T."/>
            <person name="Aryal R."/>
            <person name="Dudchenko O."/>
            <person name="Sargent D.J."/>
            <person name="Mead D."/>
            <person name="Buti M."/>
            <person name="Cavallini A."/>
            <person name="Hytonen T."/>
            <person name="Andres J."/>
            <person name="Pham M."/>
            <person name="Weisz D."/>
            <person name="Mascagni F."/>
            <person name="Usai G."/>
            <person name="Natali L."/>
            <person name="Bassil N."/>
            <person name="Fernandez G.E."/>
            <person name="Lomsadze A."/>
            <person name="Armour M."/>
            <person name="Olukolu B."/>
            <person name="Poorten T."/>
            <person name="Britton C."/>
            <person name="Davik J."/>
            <person name="Ashrafi H."/>
            <person name="Aiden E.L."/>
            <person name="Borodovsky M."/>
            <person name="Worthington M."/>
        </authorList>
    </citation>
    <scope>NUCLEOTIDE SEQUENCE [LARGE SCALE GENOMIC DNA]</scope>
    <source>
        <strain evidence="2">PI 553951</strain>
    </source>
</reference>
<dbReference type="Proteomes" id="UP001457282">
    <property type="component" value="Unassembled WGS sequence"/>
</dbReference>
<accession>A0AAW1X3T9</accession>
<evidence type="ECO:0000313" key="3">
    <source>
        <dbReference type="Proteomes" id="UP001457282"/>
    </source>
</evidence>
<name>A0AAW1X3T9_RUBAR</name>
<feature type="region of interest" description="Disordered" evidence="1">
    <location>
        <begin position="1"/>
        <end position="32"/>
    </location>
</feature>
<keyword evidence="3" id="KW-1185">Reference proteome</keyword>
<evidence type="ECO:0000313" key="2">
    <source>
        <dbReference type="EMBL" id="KAK9931000.1"/>
    </source>
</evidence>
<sequence>MAAKNFLNTHDSPSQEPCEGGVATGNIGTTTHPDQKLMLSKRKLTDLSDKEIMKFLKGKYYPEHYTDLLAVGNLFKITKTIIDHATDNSIVDNILQPVNAQSEKISTGNDSFSFISPLCILKSICCEMSSFNVTYLTSDEEKPYQLSYLVTKIKDIREILEEQHESCKKEIEVIYNYKKLLRMMKNTSKISEAISILILPQDGKPPPIITVV</sequence>
<dbReference type="AlphaFoldDB" id="A0AAW1X3T9"/>